<protein>
    <submittedName>
        <fullName evidence="10">TonB-dependent receptor plug domain protein</fullName>
    </submittedName>
</protein>
<gene>
    <name evidence="10" type="ORF">CCYN2B_50126</name>
</gene>
<keyword evidence="10" id="KW-0675">Receptor</keyword>
<evidence type="ECO:0000256" key="7">
    <source>
        <dbReference type="PROSITE-ProRule" id="PRU01360"/>
    </source>
</evidence>
<proteinExistence type="inferred from homology"/>
<keyword evidence="6 7" id="KW-0998">Cell outer membrane</keyword>
<dbReference type="NCBIfam" id="TIGR04056">
    <property type="entry name" value="OMP_RagA_SusC"/>
    <property type="match status" value="1"/>
</dbReference>
<name>A0A0B7HG81_9FLAO</name>
<keyword evidence="8" id="KW-0732">Signal</keyword>
<evidence type="ECO:0000256" key="1">
    <source>
        <dbReference type="ARBA" id="ARBA00004571"/>
    </source>
</evidence>
<dbReference type="GO" id="GO:0009279">
    <property type="term" value="C:cell outer membrane"/>
    <property type="evidence" value="ECO:0007669"/>
    <property type="project" value="UniProtKB-SubCell"/>
</dbReference>
<dbReference type="SUPFAM" id="SSF56935">
    <property type="entry name" value="Porins"/>
    <property type="match status" value="1"/>
</dbReference>
<dbReference type="Gene3D" id="2.170.130.10">
    <property type="entry name" value="TonB-dependent receptor, plug domain"/>
    <property type="match status" value="1"/>
</dbReference>
<feature type="signal peptide" evidence="8">
    <location>
        <begin position="1"/>
        <end position="23"/>
    </location>
</feature>
<dbReference type="Pfam" id="PF13715">
    <property type="entry name" value="CarbopepD_reg_2"/>
    <property type="match status" value="1"/>
</dbReference>
<evidence type="ECO:0000256" key="3">
    <source>
        <dbReference type="ARBA" id="ARBA00022452"/>
    </source>
</evidence>
<dbReference type="Gene3D" id="2.40.170.20">
    <property type="entry name" value="TonB-dependent receptor, beta-barrel domain"/>
    <property type="match status" value="1"/>
</dbReference>
<dbReference type="AlphaFoldDB" id="A0A0B7HG81"/>
<sequence length="992" mass="110535">MKVLKKYVLSFVLLFSIVISLQAQNYSQVTGTVKDGSGVPLPGVSVIIKGTTKGISTDFDGKYELKDVPQGAILEFSYVGFKTIDVRVTGTIVNVKMSEEMQEIDEVIVVGYGTQKKGDVTTAITSVSTKDIDQRPVTSAAQAIQGRAAGVQVVQPNGAPGAGLSVRIRGNTSISASNDPLYVVDGVPVQDINNIAPTDIQDMQILKDASSSAIYGSRAANGVVLITTKQGRRDEPKVAVSSYIGVSKVAKEFETLNTSDYQQLMSEIGVIDATKLNGLTDQTDWFKETFKTSFNRNTQFSFSSASEKNKYYISVGHTKDEGVIRTTFFERYNVRLNLETKMRDWLTFDVNTSYADYSSNEIITGLGSNRAGVVLSVINTPKYAPIWSDKAGEEGWYYYNFYGANLTHPLENIARSADNLARNNRFIGSGSATVHFTPSLKFKSTFAIDRLTNKVTRWTDPISTKEGRRTYGKAEDIRTNNTVTTFDNILTFDKNFNKHNLSLMAGTSSTIGKWDISEMFASHFLSSDLKTLNAANKIEQNSGTRGSDWAMMSYLGRISYNYDGKYLLTANFRADGSSKLAPGKRWGYFPSVSVGWRISQEELLKDVSWLSDLKLRGGWGQVGNQAGISDYAYLQRYSITRQNWWETGKTHALVTIKPSSFSNPNLTWETTTQTNVGLDLALFNNRVSLAVDAYLKKTTDLLMDVPLPATSPIAKIYRNEGEMTNKGLEFSLNTQNFVGEFNWNTNFNISFNKNELTKLSLQKVYFYGRTSEATSEDVVRITEGEPLGKFWGLISEGVNPDTGDIKYTDLNGDGKISADDKTYIGDPNPDFTFGMTNNFSYKNFTLSVFLQGSYGNDIYNASRIETEGMYKDQNQTTVVLNRWKTKGQITDIPRAVRGTDNVRASSRWVEDGSYLRVKNVTLSYNLSNDSLKRYGIHKIQPYFTAQNLFTLTNYKGFDPEVNQIFTGQPTQGIDWGTYPQTKTFIFGLNVEF</sequence>
<evidence type="ECO:0000256" key="4">
    <source>
        <dbReference type="ARBA" id="ARBA00022692"/>
    </source>
</evidence>
<dbReference type="InterPro" id="IPR023996">
    <property type="entry name" value="TonB-dep_OMP_SusC/RagA"/>
</dbReference>
<evidence type="ECO:0000259" key="9">
    <source>
        <dbReference type="Pfam" id="PF07715"/>
    </source>
</evidence>
<dbReference type="Gene3D" id="2.60.40.1120">
    <property type="entry name" value="Carboxypeptidase-like, regulatory domain"/>
    <property type="match status" value="1"/>
</dbReference>
<comment type="subcellular location">
    <subcellularLocation>
        <location evidence="1 7">Cell outer membrane</location>
        <topology evidence="1 7">Multi-pass membrane protein</topology>
    </subcellularLocation>
</comment>
<dbReference type="STRING" id="28189.CCYN74_30158"/>
<keyword evidence="3 7" id="KW-1134">Transmembrane beta strand</keyword>
<keyword evidence="5 7" id="KW-0472">Membrane</keyword>
<keyword evidence="11" id="KW-1185">Reference proteome</keyword>
<comment type="similarity">
    <text evidence="7">Belongs to the TonB-dependent receptor family.</text>
</comment>
<dbReference type="InterPro" id="IPR039426">
    <property type="entry name" value="TonB-dep_rcpt-like"/>
</dbReference>
<dbReference type="FunFam" id="2.170.130.10:FF:000008">
    <property type="entry name" value="SusC/RagA family TonB-linked outer membrane protein"/>
    <property type="match status" value="1"/>
</dbReference>
<dbReference type="InterPro" id="IPR012910">
    <property type="entry name" value="Plug_dom"/>
</dbReference>
<evidence type="ECO:0000313" key="10">
    <source>
        <dbReference type="EMBL" id="CEN38701.1"/>
    </source>
</evidence>
<dbReference type="InterPro" id="IPR008969">
    <property type="entry name" value="CarboxyPept-like_regulatory"/>
</dbReference>
<dbReference type="SUPFAM" id="SSF49464">
    <property type="entry name" value="Carboxypeptidase regulatory domain-like"/>
    <property type="match status" value="1"/>
</dbReference>
<dbReference type="PROSITE" id="PS52016">
    <property type="entry name" value="TONB_DEPENDENT_REC_3"/>
    <property type="match status" value="1"/>
</dbReference>
<dbReference type="InterPro" id="IPR023997">
    <property type="entry name" value="TonB-dep_OMP_SusC/RagA_CS"/>
</dbReference>
<reference evidence="11" key="1">
    <citation type="submission" date="2015-01" db="EMBL/GenBank/DDBJ databases">
        <authorList>
            <person name="MANFREDI Pablo"/>
        </authorList>
    </citation>
    <scope>NUCLEOTIDE SEQUENCE [LARGE SCALE GENOMIC DNA]</scope>
    <source>
        <strain evidence="11">Ccyn2B</strain>
    </source>
</reference>
<evidence type="ECO:0000256" key="5">
    <source>
        <dbReference type="ARBA" id="ARBA00023136"/>
    </source>
</evidence>
<dbReference type="Proteomes" id="UP000038055">
    <property type="component" value="Unassembled WGS sequence"/>
</dbReference>
<organism evidence="10 11">
    <name type="scientific">Capnocytophaga cynodegmi</name>
    <dbReference type="NCBI Taxonomy" id="28189"/>
    <lineage>
        <taxon>Bacteria</taxon>
        <taxon>Pseudomonadati</taxon>
        <taxon>Bacteroidota</taxon>
        <taxon>Flavobacteriia</taxon>
        <taxon>Flavobacteriales</taxon>
        <taxon>Flavobacteriaceae</taxon>
        <taxon>Capnocytophaga</taxon>
    </lineage>
</organism>
<dbReference type="Pfam" id="PF07715">
    <property type="entry name" value="Plug"/>
    <property type="match status" value="1"/>
</dbReference>
<keyword evidence="4 7" id="KW-0812">Transmembrane</keyword>
<dbReference type="RefSeq" id="WP_041993931.1">
    <property type="nucleotide sequence ID" value="NZ_CDOD01000045.1"/>
</dbReference>
<dbReference type="InterPro" id="IPR036942">
    <property type="entry name" value="Beta-barrel_TonB_sf"/>
</dbReference>
<feature type="chain" id="PRO_5002132297" evidence="8">
    <location>
        <begin position="24"/>
        <end position="992"/>
    </location>
</feature>
<dbReference type="NCBIfam" id="TIGR04057">
    <property type="entry name" value="SusC_RagA_signa"/>
    <property type="match status" value="1"/>
</dbReference>
<evidence type="ECO:0000313" key="11">
    <source>
        <dbReference type="Proteomes" id="UP000038055"/>
    </source>
</evidence>
<dbReference type="EMBL" id="CDOD01000045">
    <property type="protein sequence ID" value="CEN38701.1"/>
    <property type="molecule type" value="Genomic_DNA"/>
</dbReference>
<keyword evidence="2 7" id="KW-0813">Transport</keyword>
<evidence type="ECO:0000256" key="2">
    <source>
        <dbReference type="ARBA" id="ARBA00022448"/>
    </source>
</evidence>
<feature type="domain" description="TonB-dependent receptor plug" evidence="9">
    <location>
        <begin position="117"/>
        <end position="223"/>
    </location>
</feature>
<evidence type="ECO:0000256" key="6">
    <source>
        <dbReference type="ARBA" id="ARBA00023237"/>
    </source>
</evidence>
<dbReference type="InterPro" id="IPR037066">
    <property type="entry name" value="Plug_dom_sf"/>
</dbReference>
<accession>A0A0B7HG81</accession>
<evidence type="ECO:0000256" key="8">
    <source>
        <dbReference type="SAM" id="SignalP"/>
    </source>
</evidence>